<dbReference type="GO" id="GO:0030420">
    <property type="term" value="P:establishment of competence for transformation"/>
    <property type="evidence" value="ECO:0007669"/>
    <property type="project" value="InterPro"/>
</dbReference>
<protein>
    <submittedName>
        <fullName evidence="1">Competence transcription factor ComK</fullName>
    </submittedName>
</protein>
<gene>
    <name evidence="1" type="primary">comK</name>
    <name evidence="1" type="ORF">SAMEA4384403_01825</name>
</gene>
<evidence type="ECO:0000313" key="2">
    <source>
        <dbReference type="Proteomes" id="UP000242084"/>
    </source>
</evidence>
<dbReference type="Proteomes" id="UP000242084">
    <property type="component" value="Chromosome 1"/>
</dbReference>
<evidence type="ECO:0000313" key="1">
    <source>
        <dbReference type="EMBL" id="SNV73699.1"/>
    </source>
</evidence>
<dbReference type="KEGG" id="sste:SAMEA4384403_1825"/>
<keyword evidence="2" id="KW-1185">Reference proteome</keyword>
<sequence>MERYIIKQNTIYLKAVKFNEHIVHTEVSEAGKDTFIIEQRPQEIMNQSCRFYGEHIQERKLFTKRLTNISSKPPILISPITSTYFFCTHSERSIENSWINLLYVRNIVELKGNKSKIQFEEERSIEVPISFHILNHQYLNCTCLHYKNHRNKIFINNLNKDQSPFDLDLKQEGYSVLDVIKMYLKDKH</sequence>
<dbReference type="OrthoDB" id="2417337at2"/>
<name>A0A239ZRY5_9STAP</name>
<dbReference type="RefSeq" id="WP_095088809.1">
    <property type="nucleotide sequence ID" value="NZ_BMDM01000001.1"/>
</dbReference>
<dbReference type="AlphaFoldDB" id="A0A239ZRY5"/>
<reference evidence="1 2" key="1">
    <citation type="submission" date="2017-06" db="EMBL/GenBank/DDBJ databases">
        <authorList>
            <consortium name="Pathogen Informatics"/>
        </authorList>
    </citation>
    <scope>NUCLEOTIDE SEQUENCE [LARGE SCALE GENOMIC DNA]</scope>
    <source>
        <strain evidence="1 2">NCTC13839</strain>
    </source>
</reference>
<dbReference type="EMBL" id="LT906462">
    <property type="protein sequence ID" value="SNV73699.1"/>
    <property type="molecule type" value="Genomic_DNA"/>
</dbReference>
<dbReference type="Pfam" id="PF06338">
    <property type="entry name" value="ComK"/>
    <property type="match status" value="1"/>
</dbReference>
<dbReference type="InterPro" id="IPR010461">
    <property type="entry name" value="ComK"/>
</dbReference>
<accession>A0A239ZRY5</accession>
<proteinExistence type="predicted"/>
<organism evidence="1 2">
    <name type="scientific">Mammaliicoccus stepanovicii</name>
    <dbReference type="NCBI Taxonomy" id="643214"/>
    <lineage>
        <taxon>Bacteria</taxon>
        <taxon>Bacillati</taxon>
        <taxon>Bacillota</taxon>
        <taxon>Bacilli</taxon>
        <taxon>Bacillales</taxon>
        <taxon>Staphylococcaceae</taxon>
        <taxon>Mammaliicoccus</taxon>
    </lineage>
</organism>